<dbReference type="Proteomes" id="UP000229054">
    <property type="component" value="Unassembled WGS sequence"/>
</dbReference>
<gene>
    <name evidence="1" type="ORF">COX38_02840</name>
</gene>
<dbReference type="SUPFAM" id="SSF55608">
    <property type="entry name" value="Homing endonucleases"/>
    <property type="match status" value="1"/>
</dbReference>
<dbReference type="InterPro" id="IPR037914">
    <property type="entry name" value="SpoVT-AbrB_sf"/>
</dbReference>
<organism evidence="1 2">
    <name type="scientific">Candidatus Nealsonbacteria bacterium CG23_combo_of_CG06-09_8_20_14_all_39_25</name>
    <dbReference type="NCBI Taxonomy" id="1974723"/>
    <lineage>
        <taxon>Bacteria</taxon>
        <taxon>Candidatus Nealsoniibacteriota</taxon>
    </lineage>
</organism>
<comment type="caution">
    <text evidence="1">The sequence shown here is derived from an EMBL/GenBank/DDBJ whole genome shotgun (WGS) entry which is preliminary data.</text>
</comment>
<name>A0A2G9YS14_9BACT</name>
<evidence type="ECO:0000313" key="1">
    <source>
        <dbReference type="EMBL" id="PIP22035.1"/>
    </source>
</evidence>
<dbReference type="AlphaFoldDB" id="A0A2G9YS14"/>
<reference evidence="1 2" key="1">
    <citation type="submission" date="2017-09" db="EMBL/GenBank/DDBJ databases">
        <title>Depth-based differentiation of microbial function through sediment-hosted aquifers and enrichment of novel symbionts in the deep terrestrial subsurface.</title>
        <authorList>
            <person name="Probst A.J."/>
            <person name="Ladd B."/>
            <person name="Jarett J.K."/>
            <person name="Geller-Mcgrath D.E."/>
            <person name="Sieber C.M."/>
            <person name="Emerson J.B."/>
            <person name="Anantharaman K."/>
            <person name="Thomas B.C."/>
            <person name="Malmstrom R."/>
            <person name="Stieglmeier M."/>
            <person name="Klingl A."/>
            <person name="Woyke T."/>
            <person name="Ryan C.M."/>
            <person name="Banfield J.F."/>
        </authorList>
    </citation>
    <scope>NUCLEOTIDE SEQUENCE [LARGE SCALE GENOMIC DNA]</scope>
    <source>
        <strain evidence="1">CG23_combo_of_CG06-09_8_20_14_all_39_25</strain>
    </source>
</reference>
<dbReference type="SUPFAM" id="SSF89447">
    <property type="entry name" value="AbrB/MazE/MraZ-like"/>
    <property type="match status" value="1"/>
</dbReference>
<proteinExistence type="predicted"/>
<sequence>MWNNKLEKIKVRLTDLNGFYSRISSDGIIYIPQDIVKNQKLRQNDVVLIRVIKNNKVIKEKYTKIAVHRKRNKLEYVCVFDKNFYGKELIFQIKKEASEEKVSRINLIIRKILKNFYFTFVNKNLVIVFKGNKVPAVINTNLKYSDVVFYLGAYFADGTRKGNSWAICASTFEQARYYLKMHNFLIKDSRPEFAISYTNIYNIEPVELKKNLVEIWQKEVSIKVNKFRIRKPSGKSISKWNKYGTLVIREHRQILLDFYNALLESLVKEISLKKDKKLAIDFVCGVMEGDGCAPAKKRGHITIATNKEDLDILKNIVKVAQINFKVIQQSNKYTLRIGALEILRNFYLLKDKIFLFYPKRRKALFERLKTVGAIKFLIGNHGSTNWVKAWLKNNSFVDKNYEITKNGLNLSNNLLNEMAKLRV</sequence>
<dbReference type="EMBL" id="PCRN01000096">
    <property type="protein sequence ID" value="PIP22035.1"/>
    <property type="molecule type" value="Genomic_DNA"/>
</dbReference>
<evidence type="ECO:0000313" key="2">
    <source>
        <dbReference type="Proteomes" id="UP000229054"/>
    </source>
</evidence>
<accession>A0A2G9YS14</accession>
<protein>
    <submittedName>
        <fullName evidence="1">Uncharacterized protein</fullName>
    </submittedName>
</protein>
<dbReference type="InterPro" id="IPR027434">
    <property type="entry name" value="Homing_endonucl"/>
</dbReference>